<dbReference type="GO" id="GO:0005975">
    <property type="term" value="P:carbohydrate metabolic process"/>
    <property type="evidence" value="ECO:0007669"/>
    <property type="project" value="InterPro"/>
</dbReference>
<dbReference type="InterPro" id="IPR052043">
    <property type="entry name" value="PolySaccharide_Degr_Enz"/>
</dbReference>
<evidence type="ECO:0000256" key="1">
    <source>
        <dbReference type="ARBA" id="ARBA00022801"/>
    </source>
</evidence>
<accession>A0A831LR33</accession>
<gene>
    <name evidence="2" type="ORF">ENN90_10320</name>
</gene>
<dbReference type="EMBL" id="DSDK01000561">
    <property type="protein sequence ID" value="HDR51993.1"/>
    <property type="molecule type" value="Genomic_DNA"/>
</dbReference>
<dbReference type="InterPro" id="IPR012341">
    <property type="entry name" value="6hp_glycosidase-like_sf"/>
</dbReference>
<feature type="non-terminal residue" evidence="2">
    <location>
        <position position="1"/>
    </location>
</feature>
<organism evidence="2">
    <name type="scientific">Mariniphaga anaerophila</name>
    <dbReference type="NCBI Taxonomy" id="1484053"/>
    <lineage>
        <taxon>Bacteria</taxon>
        <taxon>Pseudomonadati</taxon>
        <taxon>Bacteroidota</taxon>
        <taxon>Bacteroidia</taxon>
        <taxon>Marinilabiliales</taxon>
        <taxon>Prolixibacteraceae</taxon>
        <taxon>Mariniphaga</taxon>
    </lineage>
</organism>
<reference evidence="2" key="1">
    <citation type="journal article" date="2020" name="mSystems">
        <title>Genome- and Community-Level Interaction Insights into Carbon Utilization and Element Cycling Functions of Hydrothermarchaeota in Hydrothermal Sediment.</title>
        <authorList>
            <person name="Zhou Z."/>
            <person name="Liu Y."/>
            <person name="Xu W."/>
            <person name="Pan J."/>
            <person name="Luo Z.H."/>
            <person name="Li M."/>
        </authorList>
    </citation>
    <scope>NUCLEOTIDE SEQUENCE [LARGE SCALE GENOMIC DNA]</scope>
    <source>
        <strain evidence="2">SpSt-1217</strain>
    </source>
</reference>
<evidence type="ECO:0000313" key="2">
    <source>
        <dbReference type="EMBL" id="HDR51993.1"/>
    </source>
</evidence>
<dbReference type="Gene3D" id="1.50.10.10">
    <property type="match status" value="1"/>
</dbReference>
<dbReference type="AlphaFoldDB" id="A0A831LR33"/>
<dbReference type="SUPFAM" id="SSF48208">
    <property type="entry name" value="Six-hairpin glycosidases"/>
    <property type="match status" value="1"/>
</dbReference>
<sequence>YAQMFDEPQWFDEITFQISLVYEKTLDPTTGLLYHAWDESREQLWCNPETGQSKHFWSRATGWYMMTLVDVLDYLPENHPRRKEVIQILNNLSEALLKVQDDQTGLWYQVLDMGGREGNYVEASGSSMFIYAFAKGIKNGYLPEKFRGIAENAFDSLVENLVIQDDDGYPTLTNTCGACGLGGNPYRMGDYEYYISEKQIDNDQKGVAPVILAAVELNW</sequence>
<dbReference type="PANTHER" id="PTHR33886">
    <property type="entry name" value="UNSATURATED RHAMNOGALACTURONAN HYDROLASE (EUROFUNG)"/>
    <property type="match status" value="1"/>
</dbReference>
<keyword evidence="1 2" id="KW-0378">Hydrolase</keyword>
<dbReference type="InterPro" id="IPR008928">
    <property type="entry name" value="6-hairpin_glycosidase_sf"/>
</dbReference>
<dbReference type="Pfam" id="PF07470">
    <property type="entry name" value="Glyco_hydro_88"/>
    <property type="match status" value="1"/>
</dbReference>
<dbReference type="GO" id="GO:0016787">
    <property type="term" value="F:hydrolase activity"/>
    <property type="evidence" value="ECO:0007669"/>
    <property type="project" value="UniProtKB-KW"/>
</dbReference>
<proteinExistence type="predicted"/>
<dbReference type="PANTHER" id="PTHR33886:SF8">
    <property type="entry name" value="UNSATURATED RHAMNOGALACTURONAN HYDROLASE (EUROFUNG)"/>
    <property type="match status" value="1"/>
</dbReference>
<name>A0A831LR33_9BACT</name>
<comment type="caution">
    <text evidence="2">The sequence shown here is derived from an EMBL/GenBank/DDBJ whole genome shotgun (WGS) entry which is preliminary data.</text>
</comment>
<protein>
    <submittedName>
        <fullName evidence="2">Glycosyl hydrolase family 88</fullName>
    </submittedName>
</protein>
<dbReference type="Proteomes" id="UP000886047">
    <property type="component" value="Unassembled WGS sequence"/>
</dbReference>
<dbReference type="InterPro" id="IPR010905">
    <property type="entry name" value="Glyco_hydro_88"/>
</dbReference>